<keyword evidence="4" id="KW-1185">Reference proteome</keyword>
<comment type="caution">
    <text evidence="3">The sequence shown here is derived from an EMBL/GenBank/DDBJ whole genome shotgun (WGS) entry which is preliminary data.</text>
</comment>
<feature type="transmembrane region" description="Helical" evidence="2">
    <location>
        <begin position="67"/>
        <end position="85"/>
    </location>
</feature>
<keyword evidence="2" id="KW-1133">Transmembrane helix</keyword>
<keyword evidence="2" id="KW-0472">Membrane</keyword>
<dbReference type="RefSeq" id="XP_017996255.1">
    <property type="nucleotide sequence ID" value="XM_018147696.1"/>
</dbReference>
<feature type="transmembrane region" description="Helical" evidence="2">
    <location>
        <begin position="180"/>
        <end position="205"/>
    </location>
</feature>
<dbReference type="AlphaFoldDB" id="A0A0N1H4M0"/>
<evidence type="ECO:0000256" key="2">
    <source>
        <dbReference type="SAM" id="Phobius"/>
    </source>
</evidence>
<protein>
    <submittedName>
        <fullName evidence="3">Uncharacterized protein</fullName>
    </submittedName>
</protein>
<feature type="compositionally biased region" description="Basic and acidic residues" evidence="1">
    <location>
        <begin position="323"/>
        <end position="333"/>
    </location>
</feature>
<dbReference type="GeneID" id="28739576"/>
<dbReference type="PANTHER" id="PTHR42029">
    <property type="entry name" value="AN04G07800"/>
    <property type="match status" value="1"/>
</dbReference>
<evidence type="ECO:0000313" key="3">
    <source>
        <dbReference type="EMBL" id="KPI36292.1"/>
    </source>
</evidence>
<feature type="transmembrane region" description="Helical" evidence="2">
    <location>
        <begin position="212"/>
        <end position="234"/>
    </location>
</feature>
<dbReference type="VEuPathDB" id="FungiDB:AB675_7337"/>
<feature type="compositionally biased region" description="Polar residues" evidence="1">
    <location>
        <begin position="338"/>
        <end position="350"/>
    </location>
</feature>
<accession>A0A0N1H4M0</accession>
<dbReference type="EMBL" id="LFJN01000032">
    <property type="protein sequence ID" value="KPI36292.1"/>
    <property type="molecule type" value="Genomic_DNA"/>
</dbReference>
<feature type="region of interest" description="Disordered" evidence="1">
    <location>
        <begin position="338"/>
        <end position="363"/>
    </location>
</feature>
<gene>
    <name evidence="3" type="ORF">AB675_7337</name>
</gene>
<name>A0A0N1H4M0_9EURO</name>
<keyword evidence="2" id="KW-0812">Transmembrane</keyword>
<dbReference type="STRING" id="1664694.A0A0N1H4M0"/>
<dbReference type="PANTHER" id="PTHR42029:SF3">
    <property type="entry name" value="AN04G07800"/>
    <property type="match status" value="1"/>
</dbReference>
<dbReference type="Proteomes" id="UP000038010">
    <property type="component" value="Unassembled WGS sequence"/>
</dbReference>
<feature type="region of interest" description="Disordered" evidence="1">
    <location>
        <begin position="314"/>
        <end position="333"/>
    </location>
</feature>
<evidence type="ECO:0000256" key="1">
    <source>
        <dbReference type="SAM" id="MobiDB-lite"/>
    </source>
</evidence>
<feature type="transmembrane region" description="Helical" evidence="2">
    <location>
        <begin position="91"/>
        <end position="112"/>
    </location>
</feature>
<evidence type="ECO:0000313" key="4">
    <source>
        <dbReference type="Proteomes" id="UP000038010"/>
    </source>
</evidence>
<feature type="transmembrane region" description="Helical" evidence="2">
    <location>
        <begin position="133"/>
        <end position="160"/>
    </location>
</feature>
<dbReference type="OrthoDB" id="5420247at2759"/>
<sequence>MAHAESPTWLVERSTSTALNGDWRHNISNEGLVVEAWGQGFIVGSLIIMACVTVANMRKGVLLHKLILLELLLAIPHGTFAFMAFDGYSWYLSSTASLLYTSYFIHNVVAWIKIRPFIFDPTGFMFSPRTATWVSRIYIGTLAATIAPMLLQIVSNFLFFNGINDLYERVRPTETTYRDPWWLFSTLALFYVLRKCYGSSVFTLIGKSPRLGILLVAMCLAMVFTLMDILATTVPGVNHGIDGINVYWKLALVFKCLTDNIMLDDFKTELKKLGGVNGLTSLGEDEQHSPGRDRQAGRVPYGVDCRAVQRVETSTSESTVAEKAQETGGAREVEQISFQEMLSGPRSQPRATPGELMDVGGLA</sequence>
<proteinExistence type="predicted"/>
<reference evidence="3 4" key="1">
    <citation type="submission" date="2015-06" db="EMBL/GenBank/DDBJ databases">
        <title>Draft genome of the ant-associated black yeast Phialophora attae CBS 131958.</title>
        <authorList>
            <person name="Moreno L.F."/>
            <person name="Stielow B.J."/>
            <person name="de Hoog S."/>
            <person name="Vicente V.A."/>
            <person name="Weiss V.A."/>
            <person name="de Vries M."/>
            <person name="Cruz L.M."/>
            <person name="Souza E.M."/>
        </authorList>
    </citation>
    <scope>NUCLEOTIDE SEQUENCE [LARGE SCALE GENOMIC DNA]</scope>
    <source>
        <strain evidence="3 4">CBS 131958</strain>
    </source>
</reference>
<organism evidence="3 4">
    <name type="scientific">Cyphellophora attinorum</name>
    <dbReference type="NCBI Taxonomy" id="1664694"/>
    <lineage>
        <taxon>Eukaryota</taxon>
        <taxon>Fungi</taxon>
        <taxon>Dikarya</taxon>
        <taxon>Ascomycota</taxon>
        <taxon>Pezizomycotina</taxon>
        <taxon>Eurotiomycetes</taxon>
        <taxon>Chaetothyriomycetidae</taxon>
        <taxon>Chaetothyriales</taxon>
        <taxon>Cyphellophoraceae</taxon>
        <taxon>Cyphellophora</taxon>
    </lineage>
</organism>
<feature type="transmembrane region" description="Helical" evidence="2">
    <location>
        <begin position="36"/>
        <end position="55"/>
    </location>
</feature>